<dbReference type="OrthoDB" id="3041043at2759"/>
<sequence length="311" mass="36400">MVATGTIISGALALKFMGRYEWPVDELDLYVQPEYADQVNNWLCFEAGYRTTDITNVRDFERSLILQANAVSYERLYELSDAHQVYFLRLEDDAGNVLQKIKVVKAFHSSIALLLNSHSTYLMNFITGVAAYSLFPKLTFIEYYGVGNINEDAATTGDRQHYKALGFETIGPHVPTTALPDIVKNRHRYVGDKDTWRLWLDHSTLRTYSLFDETIGVNNWMHYLRNKRYPNSGVTHPVSRMHYRAVADICLRFTYTIAVPFDEDVQSWIDYMRIMEVRRMDRATLTWLFRFFKLARFRHPPPITHRNEWSL</sequence>
<evidence type="ECO:0000313" key="1">
    <source>
        <dbReference type="EMBL" id="KIJ27158.1"/>
    </source>
</evidence>
<proteinExistence type="predicted"/>
<reference evidence="1 2" key="1">
    <citation type="submission" date="2014-06" db="EMBL/GenBank/DDBJ databases">
        <title>Evolutionary Origins and Diversification of the Mycorrhizal Mutualists.</title>
        <authorList>
            <consortium name="DOE Joint Genome Institute"/>
            <consortium name="Mycorrhizal Genomics Consortium"/>
            <person name="Kohler A."/>
            <person name="Kuo A."/>
            <person name="Nagy L.G."/>
            <person name="Floudas D."/>
            <person name="Copeland A."/>
            <person name="Barry K.W."/>
            <person name="Cichocki N."/>
            <person name="Veneault-Fourrey C."/>
            <person name="LaButti K."/>
            <person name="Lindquist E.A."/>
            <person name="Lipzen A."/>
            <person name="Lundell T."/>
            <person name="Morin E."/>
            <person name="Murat C."/>
            <person name="Riley R."/>
            <person name="Ohm R."/>
            <person name="Sun H."/>
            <person name="Tunlid A."/>
            <person name="Henrissat B."/>
            <person name="Grigoriev I.V."/>
            <person name="Hibbett D.S."/>
            <person name="Martin F."/>
        </authorList>
    </citation>
    <scope>NUCLEOTIDE SEQUENCE [LARGE SCALE GENOMIC DNA]</scope>
    <source>
        <strain evidence="1 2">SS14</strain>
    </source>
</reference>
<name>A0A0C9TD62_SPHS4</name>
<dbReference type="HOGENOM" id="CLU_059227_0_0_1"/>
<dbReference type="EMBL" id="KN837345">
    <property type="protein sequence ID" value="KIJ27158.1"/>
    <property type="molecule type" value="Genomic_DNA"/>
</dbReference>
<organism evidence="1 2">
    <name type="scientific">Sphaerobolus stellatus (strain SS14)</name>
    <dbReference type="NCBI Taxonomy" id="990650"/>
    <lineage>
        <taxon>Eukaryota</taxon>
        <taxon>Fungi</taxon>
        <taxon>Dikarya</taxon>
        <taxon>Basidiomycota</taxon>
        <taxon>Agaricomycotina</taxon>
        <taxon>Agaricomycetes</taxon>
        <taxon>Phallomycetidae</taxon>
        <taxon>Geastrales</taxon>
        <taxon>Sphaerobolaceae</taxon>
        <taxon>Sphaerobolus</taxon>
    </lineage>
</organism>
<protein>
    <submittedName>
        <fullName evidence="1">Uncharacterized protein</fullName>
    </submittedName>
</protein>
<dbReference type="Proteomes" id="UP000054279">
    <property type="component" value="Unassembled WGS sequence"/>
</dbReference>
<keyword evidence="2" id="KW-1185">Reference proteome</keyword>
<gene>
    <name evidence="1" type="ORF">M422DRAFT_271712</name>
</gene>
<evidence type="ECO:0000313" key="2">
    <source>
        <dbReference type="Proteomes" id="UP000054279"/>
    </source>
</evidence>
<dbReference type="AlphaFoldDB" id="A0A0C9TD62"/>
<accession>A0A0C9TD62</accession>